<evidence type="ECO:0000259" key="5">
    <source>
        <dbReference type="PROSITE" id="PS51192"/>
    </source>
</evidence>
<comment type="caution">
    <text evidence="7">The sequence shown here is derived from an EMBL/GenBank/DDBJ whole genome shotgun (WGS) entry which is preliminary data.</text>
</comment>
<dbReference type="InterPro" id="IPR014001">
    <property type="entry name" value="Helicase_ATP-bd"/>
</dbReference>
<feature type="region of interest" description="Disordered" evidence="4">
    <location>
        <begin position="331"/>
        <end position="379"/>
    </location>
</feature>
<feature type="compositionally biased region" description="Acidic residues" evidence="4">
    <location>
        <begin position="701"/>
        <end position="712"/>
    </location>
</feature>
<dbReference type="PANTHER" id="PTHR45626">
    <property type="entry name" value="TRANSCRIPTION TERMINATION FACTOR 2-RELATED"/>
    <property type="match status" value="1"/>
</dbReference>
<feature type="compositionally biased region" description="Polar residues" evidence="4">
    <location>
        <begin position="536"/>
        <end position="553"/>
    </location>
</feature>
<dbReference type="Proteomes" id="UP000663850">
    <property type="component" value="Unassembled WGS sequence"/>
</dbReference>
<dbReference type="GO" id="GO:0008094">
    <property type="term" value="F:ATP-dependent activity, acting on DNA"/>
    <property type="evidence" value="ECO:0007669"/>
    <property type="project" value="TreeGrafter"/>
</dbReference>
<dbReference type="GO" id="GO:0005634">
    <property type="term" value="C:nucleus"/>
    <property type="evidence" value="ECO:0007669"/>
    <property type="project" value="TreeGrafter"/>
</dbReference>
<feature type="compositionally biased region" description="Polar residues" evidence="4">
    <location>
        <begin position="366"/>
        <end position="379"/>
    </location>
</feature>
<organism evidence="7 8">
    <name type="scientific">Rhizoctonia solani</name>
    <dbReference type="NCBI Taxonomy" id="456999"/>
    <lineage>
        <taxon>Eukaryota</taxon>
        <taxon>Fungi</taxon>
        <taxon>Dikarya</taxon>
        <taxon>Basidiomycota</taxon>
        <taxon>Agaricomycotina</taxon>
        <taxon>Agaricomycetes</taxon>
        <taxon>Cantharellales</taxon>
        <taxon>Ceratobasidiaceae</taxon>
        <taxon>Rhizoctonia</taxon>
    </lineage>
</organism>
<dbReference type="InterPro" id="IPR027417">
    <property type="entry name" value="P-loop_NTPase"/>
</dbReference>
<evidence type="ECO:0000313" key="7">
    <source>
        <dbReference type="EMBL" id="CAE6469179.1"/>
    </source>
</evidence>
<feature type="domain" description="Helicase ATP-binding" evidence="5">
    <location>
        <begin position="459"/>
        <end position="821"/>
    </location>
</feature>
<dbReference type="PANTHER" id="PTHR45626:SF52">
    <property type="entry name" value="SINGLE-STRANDED DNA-DEPENDENT ATPASE (EUROFUNG)"/>
    <property type="match status" value="1"/>
</dbReference>
<dbReference type="GO" id="GO:0005524">
    <property type="term" value="F:ATP binding"/>
    <property type="evidence" value="ECO:0007669"/>
    <property type="project" value="UniProtKB-KW"/>
</dbReference>
<dbReference type="InterPro" id="IPR050628">
    <property type="entry name" value="SNF2_RAD54_helicase_TF"/>
</dbReference>
<sequence>MSAVAQPAIDLTGTDDEWAGQERESKRQRTSTLPSQPAPSQVASGSTPVTPAPSGPSTPTNGTQAQAPTWSQPGTAYPHYYGQYPPPGTPAYPAPYGAYYPAYPPPGTYPPTTTPQTNPWTAGVQNNTAIDLTGTPSPPAAALTPTPLASTSALTITAPTTPNPAASAPTPKPDGRTVMCIGELSVTALILYPIRYLAPSNTASDATPATASMPATCMVKLRYDASKKRIGPVVGASTTDQTINIASPTTSAGPGEDFGVVDQKAANVLAPLMERGLIRQEARVVKGSENPSILPLKIMLFTPKGNIPTISQHLSSSALYLEHPCIPYNPAEHRDSPPYENPHNPPPGGYRMRSNLANPAPGRWSHSGTATGTSVEVQRSQVDEVFKSLMSGDDLDETEPGINVATRLYPHQKEALTFLLEREKEIKAPKSRAASLWTTRKDSKGRTTWYNIVTQKETRKEPAECRGTILADDMGLGKTISVVSLIARTLKSARSYGGASLHTPAPKPVPATPVAPAASFTAAHFAGSVWGMPSVTPSSNSKLSGTSTPTPAQDPNKDKAKSRAALEDAQRAARLKTTSRATLIVCPLSTVANWEDQFKDHWAGEVVIVGGSPGGQVMPAHPMPNGQPGFAPHAVISGSAHTGAERIRVYVYHGASRRPDPAYLADFDAVITTYSTLAVEFSRQVKSLEPIRAAQVQARQEEDEDEEDDGDASDSASSDGIEETDQYGEVISSSRKKVKKGVKRKKPGAMFTVGPEATSPLQSVNWFRIVLDEAHSIKEPTTIGSRACCDLIADRRLCLTGTPVQNKLDDVYALLKFLRLEPFDDKAVWTEYIGGPAKFGQPLGIARLQAIMKSVTLRRTKETKKPDGTPILSLPPRRDELRLLQFEAEEKAVYDSYFTQSKAEFNQLSKTNQVMKNYVGILQKILRLRQICDHYELVKGKDEIAPLDYDAVLKAIVEEGLNLSRATAVFSVLRDCGTAQCVECQTELAAAPPDATEADALEADARKPGRKPKGLGVGSKSQAGTRQNSPSGPVPVVTRCQHLYCIDCFRASVCPGWPKVPPNTQRPCSTCQTVLVPAVDAIQVQPDAVMTPEQLMAGSAPKPKRKEPRKKGGPLQSAKHSTKIKALIDDLMPFSRANPYSINYDPSSVEVQSVDKNGNVVDDAPCKSVVFSQWTSMLDKIEDALEEAAIRFSRLDGTMKREDRSRAMDALKVDPSCEVLLVSLRAGGVGLNLTAARRVYLMDPYWNPAVENQAVDRILMAGSAPKPKRKEPRKKGGPLQSAKHSTKIKALIDDLMPFSRANPYSINYDPSSAEVQSVDKNGNVVDDGPCKSVVFSQWTSMLDKIEDALEEAAIRFSRLDGTMKREDRSRAMDALKVDPSCEILLVSLRAGGVGLNLTAARRVYLMDPYWNPAVENQAVDRIHRLGQTKPVTTIKLIIENTIEARLLEVQKRKIELANMTLGVQLSKADQAQRRLEELSVLFK</sequence>
<proteinExistence type="predicted"/>
<feature type="compositionally biased region" description="Polar residues" evidence="4">
    <location>
        <begin position="30"/>
        <end position="49"/>
    </location>
</feature>
<dbReference type="PROSITE" id="PS51194">
    <property type="entry name" value="HELICASE_CTER"/>
    <property type="match status" value="2"/>
</dbReference>
<feature type="compositionally biased region" description="Basic residues" evidence="4">
    <location>
        <begin position="1266"/>
        <end position="1276"/>
    </location>
</feature>
<dbReference type="GO" id="GO:0016787">
    <property type="term" value="F:hydrolase activity"/>
    <property type="evidence" value="ECO:0007669"/>
    <property type="project" value="UniProtKB-KW"/>
</dbReference>
<evidence type="ECO:0000313" key="8">
    <source>
        <dbReference type="Proteomes" id="UP000663850"/>
    </source>
</evidence>
<evidence type="ECO:0000259" key="6">
    <source>
        <dbReference type="PROSITE" id="PS51194"/>
    </source>
</evidence>
<feature type="region of interest" description="Disordered" evidence="4">
    <location>
        <begin position="536"/>
        <end position="569"/>
    </location>
</feature>
<feature type="domain" description="Helicase C-terminal" evidence="6">
    <location>
        <begin position="1317"/>
        <end position="1465"/>
    </location>
</feature>
<reference evidence="7" key="1">
    <citation type="submission" date="2021-01" db="EMBL/GenBank/DDBJ databases">
        <authorList>
            <person name="Kaushik A."/>
        </authorList>
    </citation>
    <scope>NUCLEOTIDE SEQUENCE</scope>
    <source>
        <strain evidence="7">Type strain: AG8-Rh-89/</strain>
    </source>
</reference>
<dbReference type="Pfam" id="PF00271">
    <property type="entry name" value="Helicase_C"/>
    <property type="match status" value="2"/>
</dbReference>
<feature type="region of interest" description="Disordered" evidence="4">
    <location>
        <begin position="694"/>
        <end position="741"/>
    </location>
</feature>
<feature type="region of interest" description="Disordered" evidence="4">
    <location>
        <begin position="1262"/>
        <end position="1284"/>
    </location>
</feature>
<dbReference type="SMART" id="SM00490">
    <property type="entry name" value="HELICc"/>
    <property type="match status" value="2"/>
</dbReference>
<dbReference type="InterPro" id="IPR001650">
    <property type="entry name" value="Helicase_C-like"/>
</dbReference>
<gene>
    <name evidence="7" type="ORF">RDB_LOCUS59772</name>
</gene>
<accession>A0A8H3GW18</accession>
<feature type="domain" description="Helicase C-terminal" evidence="6">
    <location>
        <begin position="1153"/>
        <end position="1296"/>
    </location>
</feature>
<feature type="region of interest" description="Disordered" evidence="4">
    <location>
        <begin position="1003"/>
        <end position="1032"/>
    </location>
</feature>
<name>A0A8H3GW18_9AGAM</name>
<dbReference type="SMART" id="SM00487">
    <property type="entry name" value="DEXDc"/>
    <property type="match status" value="1"/>
</dbReference>
<evidence type="ECO:0000256" key="4">
    <source>
        <dbReference type="SAM" id="MobiDB-lite"/>
    </source>
</evidence>
<feature type="compositionally biased region" description="Polar residues" evidence="4">
    <location>
        <begin position="1019"/>
        <end position="1031"/>
    </location>
</feature>
<dbReference type="EMBL" id="CAJMWZ010003089">
    <property type="protein sequence ID" value="CAE6469179.1"/>
    <property type="molecule type" value="Genomic_DNA"/>
</dbReference>
<dbReference type="Pfam" id="PF00176">
    <property type="entry name" value="SNF2-rel_dom"/>
    <property type="match status" value="2"/>
</dbReference>
<keyword evidence="2" id="KW-0378">Hydrolase</keyword>
<dbReference type="InterPro" id="IPR049730">
    <property type="entry name" value="SNF2/RAD54-like_C"/>
</dbReference>
<feature type="compositionally biased region" description="Basic residues" evidence="4">
    <location>
        <begin position="1102"/>
        <end position="1112"/>
    </location>
</feature>
<feature type="compositionally biased region" description="Polar residues" evidence="4">
    <location>
        <begin position="57"/>
        <end position="74"/>
    </location>
</feature>
<feature type="region of interest" description="Disordered" evidence="4">
    <location>
        <begin position="1"/>
        <end position="75"/>
    </location>
</feature>
<evidence type="ECO:0000256" key="1">
    <source>
        <dbReference type="ARBA" id="ARBA00022741"/>
    </source>
</evidence>
<dbReference type="Gene3D" id="3.40.50.10810">
    <property type="entry name" value="Tandem AAA-ATPase domain"/>
    <property type="match status" value="2"/>
</dbReference>
<dbReference type="CDD" id="cd18008">
    <property type="entry name" value="DEXDc_SHPRH-like"/>
    <property type="match status" value="1"/>
</dbReference>
<feature type="compositionally biased region" description="Basic and acidic residues" evidence="4">
    <location>
        <begin position="555"/>
        <end position="569"/>
    </location>
</feature>
<dbReference type="PROSITE" id="PS51192">
    <property type="entry name" value="HELICASE_ATP_BIND_1"/>
    <property type="match status" value="1"/>
</dbReference>
<evidence type="ECO:0000256" key="2">
    <source>
        <dbReference type="ARBA" id="ARBA00022801"/>
    </source>
</evidence>
<feature type="region of interest" description="Disordered" evidence="4">
    <location>
        <begin position="1092"/>
        <end position="1120"/>
    </location>
</feature>
<protein>
    <submittedName>
        <fullName evidence="7">Uncharacterized protein</fullName>
    </submittedName>
</protein>
<dbReference type="Gene3D" id="3.40.50.300">
    <property type="entry name" value="P-loop containing nucleotide triphosphate hydrolases"/>
    <property type="match status" value="2"/>
</dbReference>
<dbReference type="SUPFAM" id="SSF52540">
    <property type="entry name" value="P-loop containing nucleoside triphosphate hydrolases"/>
    <property type="match status" value="3"/>
</dbReference>
<dbReference type="CDD" id="cd18793">
    <property type="entry name" value="SF2_C_SNF"/>
    <property type="match status" value="2"/>
</dbReference>
<feature type="compositionally biased region" description="Pro residues" evidence="4">
    <location>
        <begin position="339"/>
        <end position="348"/>
    </location>
</feature>
<keyword evidence="1" id="KW-0547">Nucleotide-binding</keyword>
<dbReference type="InterPro" id="IPR038718">
    <property type="entry name" value="SNF2-like_sf"/>
</dbReference>
<dbReference type="InterPro" id="IPR000330">
    <property type="entry name" value="SNF2_N"/>
</dbReference>
<evidence type="ECO:0000256" key="3">
    <source>
        <dbReference type="ARBA" id="ARBA00022840"/>
    </source>
</evidence>
<keyword evidence="3" id="KW-0067">ATP-binding</keyword>
<dbReference type="GO" id="GO:0006281">
    <property type="term" value="P:DNA repair"/>
    <property type="evidence" value="ECO:0007669"/>
    <property type="project" value="TreeGrafter"/>
</dbReference>